<dbReference type="InterPro" id="IPR049062">
    <property type="entry name" value="NAD_Glu_DH_ACT2"/>
</dbReference>
<dbReference type="Pfam" id="PF21079">
    <property type="entry name" value="GDH_HM2"/>
    <property type="match status" value="1"/>
</dbReference>
<organism evidence="7 8">
    <name type="scientific">Insolitispirillum peregrinum</name>
    <dbReference type="NCBI Taxonomy" id="80876"/>
    <lineage>
        <taxon>Bacteria</taxon>
        <taxon>Pseudomonadati</taxon>
        <taxon>Pseudomonadota</taxon>
        <taxon>Alphaproteobacteria</taxon>
        <taxon>Rhodospirillales</taxon>
        <taxon>Novispirillaceae</taxon>
        <taxon>Insolitispirillum</taxon>
    </lineage>
</organism>
<dbReference type="SUPFAM" id="SSF51735">
    <property type="entry name" value="NAD(P)-binding Rossmann-fold domains"/>
    <property type="match status" value="1"/>
</dbReference>
<dbReference type="InterPro" id="IPR028971">
    <property type="entry name" value="NAD-GDH_cat"/>
</dbReference>
<dbReference type="Proteomes" id="UP000185678">
    <property type="component" value="Unassembled WGS sequence"/>
</dbReference>
<proteinExistence type="predicted"/>
<dbReference type="Pfam" id="PF21076">
    <property type="entry name" value="GDH_ACT2"/>
    <property type="match status" value="1"/>
</dbReference>
<feature type="domain" description="NAD-glutamate dehydrogenase catalytic" evidence="2">
    <location>
        <begin position="759"/>
        <end position="1259"/>
    </location>
</feature>
<name>A0A1N7JAQ6_9PROT</name>
<dbReference type="Pfam" id="PF05088">
    <property type="entry name" value="Bac_GDH_CD"/>
    <property type="match status" value="1"/>
</dbReference>
<dbReference type="GO" id="GO:0004069">
    <property type="term" value="F:L-aspartate:2-oxoglutarate aminotransferase activity"/>
    <property type="evidence" value="ECO:0007669"/>
    <property type="project" value="InterPro"/>
</dbReference>
<dbReference type="InterPro" id="IPR046346">
    <property type="entry name" value="Aminoacid_DH-like_N_sf"/>
</dbReference>
<evidence type="ECO:0000313" key="8">
    <source>
        <dbReference type="Proteomes" id="UP000185678"/>
    </source>
</evidence>
<dbReference type="Gene3D" id="3.40.50.720">
    <property type="entry name" value="NAD(P)-binding Rossmann-like Domain"/>
    <property type="match status" value="1"/>
</dbReference>
<sequence length="1648" mass="182159">MAKKAAATKQDLIERVARMARDRNKGAPGHDNAPAPGVVAEAFARQYYRDVPPDDVDGRDPDQLYGAVASLLAFARQRQPGAPKIRVFTPRIEQHGWQSDHTVVEIINDDMPFLVDSVTAALSMQDAQILMVIHPVMHIRRDATGELFDLLEPDADLRGEVLDGMVTESVMHIEITEISDPARLQAIHRDLEGVLSENRAAVEDWELVRGKVAQALDDIAATEAGLAVEDAGEVHEFLSWLLDNHFTLLGYRNHVFDHHSTPDGADGAGGQWTVSVSDGLGILRDESQLVFDELRNLSGLPADVTAFLNRPTFLLITKANRRARVHRAVHMDVIGIKRFDAEGRVIGLHMLVGLFTSNVYTNSASFVPVLRRKIERVLARTGTRPFSHDGKALLNILENLPRDELFQASDEKLQEMAVSILHLQERQRTAVLVRQDEFERFVSCLVYVPRDRYDTALRLAIKGILENVFHGGLDAYYTQVADSPLARLHFIIRTQPGRLPAYDVTAIEARIQLAARAWSDHLADAILAAKGEEQGTRLIRRYGDAFPTFYEEQTSAQGAVFDIDRMEEALEQANAGNSHPLAMNLYRPLEADDDAVHFKIYHPDSAVPLSEILPMLENMGFKVIGEVPFEASLGAEKGHPARTVWLHDFDMRAADIDRVDIVTTRAAFQEAFARVWNGEAENDGFNRLVVAAGLSWRDVVVLRAYAKYLRQATFTFSQASIEAALAAHPDIARTLIRLFHARFDPHGAGGDAAVFRQRIVDALEQVSSPDEDRILRRFLNLIDCTLRTNFYQKDAEGQPKGYLSFKIDSRNVEGLPLPRPMVEVWVYSPRVEAIHLRGGKVARGGIRWSDRREDFRTEILGLIKAQMVKNAVIVPVGSKGGFVVKRPPTEGGRDAFMAEGIECYKTLMRGLLDITDNLVSGQVVPPVDVVRLDEDDPYLVVAADKGTATFSDIANGISLDYGFWLGDAFASGGSQGYDHKAMGITARGGWEAVKRHFREMGRNTQAEDFTVIGIGDMSGDVFGNGMLLSPHIRLIGAFNHMHIFVDPNPTDPAATLAERQRMFALPRSSWADYDRALISEGGGVFERSAKKIPLSPQIKAAFGLTVDEIAPNDLILAMLKAEVDLLWFGGIGTYIKAASEADSQVGDRANDAIRINGRDVRAKVIGEGANLGVTQRGRIEYARQGAGGRGGRINTDAIDNSAGVDCSDHEVNIKILLNGIVAEGDMTLKQRNSLLVDMTEEVGLQVLRDNYLQTQAISLMQSQGVDLLDHQARLMRMLEKSGRLNRAIEFLPDDEELANRQKAKQGLTRPELAVLIAYSKMWLFDEIVQSDLPDDPMMVEDLVSYFPAPLQQRFREQIGAHKLRREIIATHATNSMINRVGGTFVTQIIEKTGMPPADIARAYLVARDAFGVRDVWQGIEQLDNEVSAELQQEMLQETNRLLERATLWVLRHAARPIDMGRLIADVGEGRIALSQCLHEVCPSDLAAAIEARATRYGQANVPSRLASQVAEMIVLASAPDVVRLAQDQAVPVATAARYFFLVGSRFLLGWLRGCAEGVAKHGSHWEKLAIAAVIDELYADQRAMTAAVLQQAGGSLHDPLAAIESWADIRRPAVERAEQLIGELRAAVAVDLAMLTVASRQFGTLKGH</sequence>
<dbReference type="InterPro" id="IPR049059">
    <property type="entry name" value="NAD_Glu_DH_HM1"/>
</dbReference>
<dbReference type="InterPro" id="IPR024727">
    <property type="entry name" value="NAD_Glu_DH_N_ACT1"/>
</dbReference>
<dbReference type="Pfam" id="PF21075">
    <property type="entry name" value="GDH_ACT1"/>
    <property type="match status" value="1"/>
</dbReference>
<evidence type="ECO:0000256" key="1">
    <source>
        <dbReference type="ARBA" id="ARBA00023002"/>
    </source>
</evidence>
<protein>
    <submittedName>
        <fullName evidence="7">Glutamate dehydrogenase (NAD)</fullName>
    </submittedName>
</protein>
<dbReference type="OrthoDB" id="9758052at2"/>
<dbReference type="InterPro" id="IPR036291">
    <property type="entry name" value="NAD(P)-bd_dom_sf"/>
</dbReference>
<evidence type="ECO:0000259" key="2">
    <source>
        <dbReference type="Pfam" id="PF05088"/>
    </source>
</evidence>
<dbReference type="GO" id="GO:0006538">
    <property type="term" value="P:L-glutamate catabolic process"/>
    <property type="evidence" value="ECO:0007669"/>
    <property type="project" value="InterPro"/>
</dbReference>
<dbReference type="InterPro" id="IPR049056">
    <property type="entry name" value="NAD_Glu_DH_HM3"/>
</dbReference>
<dbReference type="Pfam" id="PF21077">
    <property type="entry name" value="GDH_ACT3"/>
    <property type="match status" value="1"/>
</dbReference>
<evidence type="ECO:0000259" key="3">
    <source>
        <dbReference type="Pfam" id="PF21074"/>
    </source>
</evidence>
<keyword evidence="1" id="KW-0560">Oxidoreductase</keyword>
<dbReference type="InterPro" id="IPR049064">
    <property type="entry name" value="NAD_Glu_DH_ACT3"/>
</dbReference>
<gene>
    <name evidence="7" type="ORF">SAMN05421779_10243</name>
</gene>
<dbReference type="InterPro" id="IPR007780">
    <property type="entry name" value="NAD_Glu_DH_bac"/>
</dbReference>
<feature type="domain" description="NAD-glutamate dehydrogenase N-terminal ACT1" evidence="4">
    <location>
        <begin position="43"/>
        <end position="191"/>
    </location>
</feature>
<feature type="domain" description="NAD-glutamate dehydrogenase ACT3" evidence="6">
    <location>
        <begin position="580"/>
        <end position="661"/>
    </location>
</feature>
<dbReference type="Pfam" id="PF21073">
    <property type="entry name" value="GDH_HM1"/>
    <property type="match status" value="1"/>
</dbReference>
<dbReference type="InterPro" id="IPR048381">
    <property type="entry name" value="GDH_C"/>
</dbReference>
<feature type="domain" description="NAD-specific glutamate dehydrogenase C-terminal" evidence="3">
    <location>
        <begin position="1304"/>
        <end position="1642"/>
    </location>
</feature>
<dbReference type="PANTHER" id="PTHR43403:SF1">
    <property type="entry name" value="NAD-SPECIFIC GLUTAMATE DEHYDROGENASE"/>
    <property type="match status" value="1"/>
</dbReference>
<dbReference type="Pfam" id="PF21074">
    <property type="entry name" value="GDH_C"/>
    <property type="match status" value="1"/>
</dbReference>
<dbReference type="PANTHER" id="PTHR43403">
    <property type="entry name" value="NAD-SPECIFIC GLUTAMATE DEHYDROGENASE"/>
    <property type="match status" value="1"/>
</dbReference>
<dbReference type="PIRSF" id="PIRSF036761">
    <property type="entry name" value="GDH_Mll4104"/>
    <property type="match status" value="1"/>
</dbReference>
<dbReference type="InterPro" id="IPR049058">
    <property type="entry name" value="NAD_Glu_DH_HM2"/>
</dbReference>
<accession>A0A1N7JAQ6</accession>
<reference evidence="7 8" key="1">
    <citation type="submission" date="2017-01" db="EMBL/GenBank/DDBJ databases">
        <authorList>
            <person name="Mah S.A."/>
            <person name="Swanson W.J."/>
            <person name="Moy G.W."/>
            <person name="Vacquier V.D."/>
        </authorList>
    </citation>
    <scope>NUCLEOTIDE SEQUENCE [LARGE SCALE GENOMIC DNA]</scope>
    <source>
        <strain evidence="7 8">DSM 11589</strain>
    </source>
</reference>
<keyword evidence="8" id="KW-1185">Reference proteome</keyword>
<dbReference type="RefSeq" id="WP_076398978.1">
    <property type="nucleotide sequence ID" value="NZ_FTOA01000002.1"/>
</dbReference>
<dbReference type="SUPFAM" id="SSF53223">
    <property type="entry name" value="Aminoacid dehydrogenase-like, N-terminal domain"/>
    <property type="match status" value="1"/>
</dbReference>
<dbReference type="EMBL" id="FTOA01000002">
    <property type="protein sequence ID" value="SIS46443.1"/>
    <property type="molecule type" value="Genomic_DNA"/>
</dbReference>
<evidence type="ECO:0000313" key="7">
    <source>
        <dbReference type="EMBL" id="SIS46443.1"/>
    </source>
</evidence>
<dbReference type="Pfam" id="PF21078">
    <property type="entry name" value="GDH_HM3"/>
    <property type="match status" value="1"/>
</dbReference>
<dbReference type="STRING" id="80876.SAMN05421779_10243"/>
<evidence type="ECO:0000259" key="4">
    <source>
        <dbReference type="Pfam" id="PF21075"/>
    </source>
</evidence>
<evidence type="ECO:0000259" key="5">
    <source>
        <dbReference type="Pfam" id="PF21076"/>
    </source>
</evidence>
<evidence type="ECO:0000259" key="6">
    <source>
        <dbReference type="Pfam" id="PF21077"/>
    </source>
</evidence>
<feature type="domain" description="NAD-glutamate dehydrogenase ACT2" evidence="5">
    <location>
        <begin position="431"/>
        <end position="519"/>
    </location>
</feature>
<dbReference type="GO" id="GO:0004352">
    <property type="term" value="F:glutamate dehydrogenase (NAD+) activity"/>
    <property type="evidence" value="ECO:0007669"/>
    <property type="project" value="InterPro"/>
</dbReference>